<dbReference type="CDD" id="cd06225">
    <property type="entry name" value="HAMP"/>
    <property type="match status" value="1"/>
</dbReference>
<organism evidence="10 11">
    <name type="scientific">Brevibacillus gelatini</name>
    <dbReference type="NCBI Taxonomy" id="1655277"/>
    <lineage>
        <taxon>Bacteria</taxon>
        <taxon>Bacillati</taxon>
        <taxon>Bacillota</taxon>
        <taxon>Bacilli</taxon>
        <taxon>Bacillales</taxon>
        <taxon>Paenibacillaceae</taxon>
        <taxon>Brevibacillus</taxon>
    </lineage>
</organism>
<keyword evidence="2" id="KW-1003">Cell membrane</keyword>
<dbReference type="SMART" id="SM00304">
    <property type="entry name" value="HAMP"/>
    <property type="match status" value="1"/>
</dbReference>
<dbReference type="Gene3D" id="1.10.287.950">
    <property type="entry name" value="Methyl-accepting chemotaxis protein"/>
    <property type="match status" value="1"/>
</dbReference>
<keyword evidence="7" id="KW-1133">Transmembrane helix</keyword>
<dbReference type="OrthoDB" id="9760371at2"/>
<feature type="domain" description="Methyl-accepting transducer" evidence="8">
    <location>
        <begin position="397"/>
        <end position="633"/>
    </location>
</feature>
<evidence type="ECO:0000313" key="10">
    <source>
        <dbReference type="EMBL" id="RNB53002.1"/>
    </source>
</evidence>
<reference evidence="10 11" key="1">
    <citation type="submission" date="2018-10" db="EMBL/GenBank/DDBJ databases">
        <title>Phylogenomics of Brevibacillus.</title>
        <authorList>
            <person name="Dunlap C."/>
        </authorList>
    </citation>
    <scope>NUCLEOTIDE SEQUENCE [LARGE SCALE GENOMIC DNA]</scope>
    <source>
        <strain evidence="10 11">DSM 100115</strain>
    </source>
</reference>
<comment type="subcellular location">
    <subcellularLocation>
        <location evidence="1">Cell membrane</location>
    </subcellularLocation>
</comment>
<dbReference type="EMBL" id="RHHS01000052">
    <property type="protein sequence ID" value="RNB53002.1"/>
    <property type="molecule type" value="Genomic_DNA"/>
</dbReference>
<accession>A0A3M8AP76</accession>
<dbReference type="InterPro" id="IPR004089">
    <property type="entry name" value="MCPsignal_dom"/>
</dbReference>
<keyword evidence="4 6" id="KW-0807">Transducer</keyword>
<evidence type="ECO:0000256" key="6">
    <source>
        <dbReference type="PROSITE-ProRule" id="PRU00284"/>
    </source>
</evidence>
<dbReference type="CDD" id="cd12913">
    <property type="entry name" value="PDC1_MCP_like"/>
    <property type="match status" value="1"/>
</dbReference>
<protein>
    <submittedName>
        <fullName evidence="10">Methyl-accepting chemotaxis protein</fullName>
    </submittedName>
</protein>
<evidence type="ECO:0000256" key="2">
    <source>
        <dbReference type="ARBA" id="ARBA00022475"/>
    </source>
</evidence>
<dbReference type="RefSeq" id="WP_122906521.1">
    <property type="nucleotide sequence ID" value="NZ_RHHS01000052.1"/>
</dbReference>
<comment type="caution">
    <text evidence="10">The sequence shown here is derived from an EMBL/GenBank/DDBJ whole genome shotgun (WGS) entry which is preliminary data.</text>
</comment>
<evidence type="ECO:0000256" key="3">
    <source>
        <dbReference type="ARBA" id="ARBA00023136"/>
    </source>
</evidence>
<name>A0A3M8AP76_9BACL</name>
<proteinExistence type="inferred from homology"/>
<dbReference type="Pfam" id="PF00672">
    <property type="entry name" value="HAMP"/>
    <property type="match status" value="1"/>
</dbReference>
<dbReference type="Proteomes" id="UP000268829">
    <property type="component" value="Unassembled WGS sequence"/>
</dbReference>
<keyword evidence="7" id="KW-0812">Transmembrane</keyword>
<evidence type="ECO:0000256" key="1">
    <source>
        <dbReference type="ARBA" id="ARBA00004236"/>
    </source>
</evidence>
<dbReference type="InterPro" id="IPR003660">
    <property type="entry name" value="HAMP_dom"/>
</dbReference>
<dbReference type="PROSITE" id="PS50111">
    <property type="entry name" value="CHEMOTAXIS_TRANSDUC_2"/>
    <property type="match status" value="1"/>
</dbReference>
<dbReference type="Pfam" id="PF00015">
    <property type="entry name" value="MCPsignal"/>
    <property type="match status" value="1"/>
</dbReference>
<keyword evidence="11" id="KW-1185">Reference proteome</keyword>
<comment type="similarity">
    <text evidence="5">Belongs to the methyl-accepting chemotaxis (MCP) protein family.</text>
</comment>
<evidence type="ECO:0000259" key="9">
    <source>
        <dbReference type="PROSITE" id="PS50885"/>
    </source>
</evidence>
<dbReference type="CDD" id="cd12912">
    <property type="entry name" value="PDC2_MCP_like"/>
    <property type="match status" value="1"/>
</dbReference>
<evidence type="ECO:0000259" key="8">
    <source>
        <dbReference type="PROSITE" id="PS50111"/>
    </source>
</evidence>
<sequence>MFRFKSLRARTLAITLPVIVLTFVLLMSMAFMFSYAQLNKELTEKMNYQLDLLGNKVEQELEAHSKVTLNMARVIEMSPITYSLEQLDSLLTKTVPINETSVGMGIFMEPYAFDPAKQFVSTYGAKKDGKVSITYEYNSPAFNYPTQEWYKIGASTKKATDYTPPYYDEILKLPMTTVVAPFYSPDKKLLGVATDDITLTDIQTMVSGTKVGETGWAFLLDQGGKYLSHPQSDKMMVESVQTDSNTSLAEIGPGLLAESEGMKTFSDDNGVNRVYFKKIPSANWTIALVMPENEFAKPLNALAYQLVTVSLLGLLILIAVIYFFSKYLTGQINKANQLSEALSSGDFTASMDVKTVDEMGVMASRFNAMTATLRETLSQVSYSAQQVAATSEQLMASAEQTSKATEQIAQSVQEIAYGTEQQVDATNQGSDVINEIARHISVMEKGIEEVNSSTRDANRQATEGNQMAAKTVEHMTVIHGQMEQTASVVNALGQRSQEIGQMIELITSIASQTNLLALNAAIEAARAGEQGRGFAVVADEVRKLAEQSSSAAEQVSNIVADIQRDTESAIAAMSHGSAILGEGMTLVNATGTAFEQIADSTAHLLTRTDEVSAEMKQISQEMQAIVTAIDHISQIAMQSAGNSQTVAAAAEEQNASMEEISAAATMLAKMAEELNDTVRSFKLS</sequence>
<dbReference type="GO" id="GO:0007165">
    <property type="term" value="P:signal transduction"/>
    <property type="evidence" value="ECO:0007669"/>
    <property type="project" value="UniProtKB-KW"/>
</dbReference>
<dbReference type="Pfam" id="PF22673">
    <property type="entry name" value="MCP-like_PDC_1"/>
    <property type="match status" value="1"/>
</dbReference>
<evidence type="ECO:0000256" key="7">
    <source>
        <dbReference type="SAM" id="Phobius"/>
    </source>
</evidence>
<dbReference type="PANTHER" id="PTHR32089">
    <property type="entry name" value="METHYL-ACCEPTING CHEMOTAXIS PROTEIN MCPB"/>
    <property type="match status" value="1"/>
</dbReference>
<dbReference type="PROSITE" id="PS50885">
    <property type="entry name" value="HAMP"/>
    <property type="match status" value="1"/>
</dbReference>
<feature type="transmembrane region" description="Helical" evidence="7">
    <location>
        <begin position="302"/>
        <end position="324"/>
    </location>
</feature>
<evidence type="ECO:0000256" key="5">
    <source>
        <dbReference type="ARBA" id="ARBA00029447"/>
    </source>
</evidence>
<dbReference type="Gene3D" id="3.30.450.20">
    <property type="entry name" value="PAS domain"/>
    <property type="match status" value="2"/>
</dbReference>
<dbReference type="SMART" id="SM00283">
    <property type="entry name" value="MA"/>
    <property type="match status" value="1"/>
</dbReference>
<feature type="transmembrane region" description="Helical" evidence="7">
    <location>
        <begin position="12"/>
        <end position="36"/>
    </location>
</feature>
<dbReference type="SUPFAM" id="SSF58104">
    <property type="entry name" value="Methyl-accepting chemotaxis protein (MCP) signaling domain"/>
    <property type="match status" value="1"/>
</dbReference>
<dbReference type="CDD" id="cd11386">
    <property type="entry name" value="MCP_signal"/>
    <property type="match status" value="1"/>
</dbReference>
<gene>
    <name evidence="10" type="ORF">EDM57_20365</name>
</gene>
<dbReference type="AlphaFoldDB" id="A0A3M8AP76"/>
<evidence type="ECO:0000313" key="11">
    <source>
        <dbReference type="Proteomes" id="UP000268829"/>
    </source>
</evidence>
<dbReference type="Gene3D" id="6.10.340.10">
    <property type="match status" value="1"/>
</dbReference>
<feature type="domain" description="HAMP" evidence="9">
    <location>
        <begin position="326"/>
        <end position="378"/>
    </location>
</feature>
<dbReference type="GO" id="GO:0005886">
    <property type="term" value="C:plasma membrane"/>
    <property type="evidence" value="ECO:0007669"/>
    <property type="project" value="UniProtKB-SubCell"/>
</dbReference>
<dbReference type="PANTHER" id="PTHR32089:SF112">
    <property type="entry name" value="LYSOZYME-LIKE PROTEIN-RELATED"/>
    <property type="match status" value="1"/>
</dbReference>
<evidence type="ECO:0000256" key="4">
    <source>
        <dbReference type="ARBA" id="ARBA00023224"/>
    </source>
</evidence>
<keyword evidence="3 7" id="KW-0472">Membrane</keyword>